<gene>
    <name evidence="5" type="ORF">SpAn4DRAFT_3878</name>
</gene>
<evidence type="ECO:0000256" key="2">
    <source>
        <dbReference type="ARBA" id="ARBA00022612"/>
    </source>
</evidence>
<accession>A0A0U1KWS9</accession>
<keyword evidence="6" id="KW-1185">Reference proteome</keyword>
<keyword evidence="4" id="KW-0175">Coiled coil</keyword>
<dbReference type="RefSeq" id="WP_021167477.1">
    <property type="nucleotide sequence ID" value="NZ_CTRP01000004.1"/>
</dbReference>
<organism evidence="5 6">
    <name type="scientific">Sporomusa ovata</name>
    <dbReference type="NCBI Taxonomy" id="2378"/>
    <lineage>
        <taxon>Bacteria</taxon>
        <taxon>Bacillati</taxon>
        <taxon>Bacillota</taxon>
        <taxon>Negativicutes</taxon>
        <taxon>Selenomonadales</taxon>
        <taxon>Sporomusaceae</taxon>
        <taxon>Sporomusa</taxon>
    </lineage>
</organism>
<comment type="subcellular location">
    <subcellularLocation>
        <location evidence="1">Virion</location>
    </subcellularLocation>
</comment>
<keyword evidence="3" id="KW-0231">Viral genome packaging</keyword>
<sequence>MIDELTDKGKVWRRFNDLMTERKTKYDPIYKEIREFIHPARGEFDNELANDGRRKDKRLIDQTARRVSNVLGAGMQGGLTSKSQEWFSLTLRDKELADYKPVREYLDEIKTRLYQVLERSNFYQAMFGCYQELGTFSTAPVIMLDDDKRVLRCRSFTVGEYALAQNEGHEINTFARYIKMTVPQVVECFGKENASTRVQELYDRGKYTETVTVMNIIEPNDMYLPGKINAVKKPYRSLYWEEGCDDKDKFLRISGYEEFPVMAGRWNVIGSRIYGEDGPGHNALGESKSLQVMQKDLLTAIELQIKPPVLVPDNLQVNMFPGGMTVFNAQQEQLAVKPLFEMEPNVKDTEYKIERFQEIIEKCYYYDLFLMASSADKTMTAYEMSVRQQEKLTVLGPVIENVQNDVHRPAISRGLAIMERRGLHPPPPRELVGMNLDDLDIEYTSIFSQAIRMLNKSTSIMEVVGFVNSVAPTAPEVLDIVNFDEAVNEFAIAKRAPQNIIRSDEEIAAIRENRRKQQEQRQLAELAPVAAQAAQSVKELSEADTAKQSALTNLLGGPVF</sequence>
<dbReference type="Pfam" id="PF12236">
    <property type="entry name" value="Head-tail_con"/>
    <property type="match status" value="1"/>
</dbReference>
<evidence type="ECO:0000256" key="3">
    <source>
        <dbReference type="ARBA" id="ARBA00023219"/>
    </source>
</evidence>
<reference evidence="6" key="1">
    <citation type="submission" date="2015-03" db="EMBL/GenBank/DDBJ databases">
        <authorList>
            <person name="Nijsse Bart"/>
        </authorList>
    </citation>
    <scope>NUCLEOTIDE SEQUENCE [LARGE SCALE GENOMIC DNA]</scope>
</reference>
<protein>
    <submittedName>
        <fullName evidence="5">Phage protein</fullName>
    </submittedName>
</protein>
<dbReference type="InterPro" id="IPR020991">
    <property type="entry name" value="Connector_podovirus"/>
</dbReference>
<feature type="coiled-coil region" evidence="4">
    <location>
        <begin position="500"/>
        <end position="527"/>
    </location>
</feature>
<evidence type="ECO:0000256" key="4">
    <source>
        <dbReference type="SAM" id="Coils"/>
    </source>
</evidence>
<dbReference type="EMBL" id="CTRP01000004">
    <property type="protein sequence ID" value="CQR71373.1"/>
    <property type="molecule type" value="Genomic_DNA"/>
</dbReference>
<name>A0A0U1KWS9_9FIRM</name>
<dbReference type="Proteomes" id="UP000049855">
    <property type="component" value="Unassembled WGS sequence"/>
</dbReference>
<evidence type="ECO:0000313" key="5">
    <source>
        <dbReference type="EMBL" id="CQR71373.1"/>
    </source>
</evidence>
<evidence type="ECO:0000313" key="6">
    <source>
        <dbReference type="Proteomes" id="UP000049855"/>
    </source>
</evidence>
<proteinExistence type="predicted"/>
<dbReference type="AlphaFoldDB" id="A0A0U1KWS9"/>
<evidence type="ECO:0000256" key="1">
    <source>
        <dbReference type="ARBA" id="ARBA00004328"/>
    </source>
</evidence>
<keyword evidence="2" id="KW-1188">Viral release from host cell</keyword>